<comment type="caution">
    <text evidence="2">The sequence shown here is derived from an EMBL/GenBank/DDBJ whole genome shotgun (WGS) entry which is preliminary data.</text>
</comment>
<gene>
    <name evidence="2" type="ORF">F443_19180</name>
</gene>
<sequence length="197" mass="22550">VARVALYNQLALERRDRDLLFIDAWHQEERAISRRGGQLGYPCRHGLETSPVGTRDVNDNGTRRGSSAGVRPGASTFSTSDEAGKSDERSEKLHWLLRLVWAGEKWKVSCLSKKMSTDWLSTKDYYQTGNQCAQRDNRTRPHTELRTGPELGVWARVNAALRQGRLEMLWIPTTKTSAEFDTLALCYRSVNIKRNRW</sequence>
<dbReference type="AlphaFoldDB" id="V9E5B8"/>
<dbReference type="EMBL" id="ANIZ01003335">
    <property type="protein sequence ID" value="ETI34284.1"/>
    <property type="molecule type" value="Genomic_DNA"/>
</dbReference>
<protein>
    <submittedName>
        <fullName evidence="2">Uncharacterized protein</fullName>
    </submittedName>
</protein>
<dbReference type="Proteomes" id="UP000018721">
    <property type="component" value="Unassembled WGS sequence"/>
</dbReference>
<accession>V9E5B8</accession>
<keyword evidence="3" id="KW-1185">Reference proteome</keyword>
<evidence type="ECO:0000313" key="3">
    <source>
        <dbReference type="Proteomes" id="UP000018721"/>
    </source>
</evidence>
<proteinExistence type="predicted"/>
<evidence type="ECO:0000256" key="1">
    <source>
        <dbReference type="SAM" id="MobiDB-lite"/>
    </source>
</evidence>
<evidence type="ECO:0000313" key="2">
    <source>
        <dbReference type="EMBL" id="ETI34284.1"/>
    </source>
</evidence>
<feature type="non-terminal residue" evidence="2">
    <location>
        <position position="1"/>
    </location>
</feature>
<reference evidence="2 3" key="1">
    <citation type="submission" date="2013-11" db="EMBL/GenBank/DDBJ databases">
        <title>The Genome Sequence of Phytophthora parasitica P1569.</title>
        <authorList>
            <consortium name="The Broad Institute Genomics Platform"/>
            <person name="Russ C."/>
            <person name="Tyler B."/>
            <person name="Panabieres F."/>
            <person name="Shan W."/>
            <person name="Tripathy S."/>
            <person name="Grunwald N."/>
            <person name="Machado M."/>
            <person name="Johnson C.S."/>
            <person name="Arredondo F."/>
            <person name="Hong C."/>
            <person name="Coffey M."/>
            <person name="Young S.K."/>
            <person name="Zeng Q."/>
            <person name="Gargeya S."/>
            <person name="Fitzgerald M."/>
            <person name="Abouelleil A."/>
            <person name="Alvarado L."/>
            <person name="Chapman S.B."/>
            <person name="Gainer-Dewar J."/>
            <person name="Goldberg J."/>
            <person name="Griggs A."/>
            <person name="Gujja S."/>
            <person name="Hansen M."/>
            <person name="Howarth C."/>
            <person name="Imamovic A."/>
            <person name="Ireland A."/>
            <person name="Larimer J."/>
            <person name="McCowan C."/>
            <person name="Murphy C."/>
            <person name="Pearson M."/>
            <person name="Poon T.W."/>
            <person name="Priest M."/>
            <person name="Roberts A."/>
            <person name="Saif S."/>
            <person name="Shea T."/>
            <person name="Sykes S."/>
            <person name="Wortman J."/>
            <person name="Nusbaum C."/>
            <person name="Birren B."/>
        </authorList>
    </citation>
    <scope>NUCLEOTIDE SEQUENCE [LARGE SCALE GENOMIC DNA]</scope>
    <source>
        <strain evidence="2 3">P1569</strain>
    </source>
</reference>
<name>V9E5B8_PHYNI</name>
<feature type="region of interest" description="Disordered" evidence="1">
    <location>
        <begin position="43"/>
        <end position="85"/>
    </location>
</feature>
<organism evidence="2 3">
    <name type="scientific">Phytophthora nicotianae P1569</name>
    <dbReference type="NCBI Taxonomy" id="1317065"/>
    <lineage>
        <taxon>Eukaryota</taxon>
        <taxon>Sar</taxon>
        <taxon>Stramenopiles</taxon>
        <taxon>Oomycota</taxon>
        <taxon>Peronosporomycetes</taxon>
        <taxon>Peronosporales</taxon>
        <taxon>Peronosporaceae</taxon>
        <taxon>Phytophthora</taxon>
    </lineage>
</organism>